<accession>A0A5J5CY02</accession>
<dbReference type="EMBL" id="VOFY01000013">
    <property type="protein sequence ID" value="KAA8586517.1"/>
    <property type="molecule type" value="Genomic_DNA"/>
</dbReference>
<name>A0A5J5CY02_9PERO</name>
<reference evidence="3 4" key="1">
    <citation type="submission" date="2019-08" db="EMBL/GenBank/DDBJ databases">
        <title>A chromosome-level genome assembly, high-density linkage maps, and genome scans reveal the genomic architecture of hybrid incompatibilities underlying speciation via character displacement in darters (Percidae: Etheostominae).</title>
        <authorList>
            <person name="Moran R.L."/>
            <person name="Catchen J.M."/>
            <person name="Fuller R.C."/>
        </authorList>
    </citation>
    <scope>NUCLEOTIDE SEQUENCE [LARGE SCALE GENOMIC DNA]</scope>
    <source>
        <strain evidence="3">EspeVRDwgs_2016</strain>
        <tissue evidence="3">Muscle</tissue>
    </source>
</reference>
<comment type="caution">
    <text evidence="3">The sequence shown here is derived from an EMBL/GenBank/DDBJ whole genome shotgun (WGS) entry which is preliminary data.</text>
</comment>
<feature type="region of interest" description="Disordered" evidence="2">
    <location>
        <begin position="1"/>
        <end position="31"/>
    </location>
</feature>
<comment type="similarity">
    <text evidence="1">Belongs to the cornifelin family.</text>
</comment>
<keyword evidence="4" id="KW-1185">Reference proteome</keyword>
<dbReference type="AlphaFoldDB" id="A0A5J5CY02"/>
<evidence type="ECO:0008006" key="5">
    <source>
        <dbReference type="Google" id="ProtNLM"/>
    </source>
</evidence>
<dbReference type="Pfam" id="PF04749">
    <property type="entry name" value="PLAC8"/>
    <property type="match status" value="1"/>
</dbReference>
<evidence type="ECO:0000256" key="1">
    <source>
        <dbReference type="ARBA" id="ARBA00009024"/>
    </source>
</evidence>
<proteinExistence type="inferred from homology"/>
<dbReference type="Proteomes" id="UP000327493">
    <property type="component" value="Chromosome 13"/>
</dbReference>
<feature type="non-terminal residue" evidence="3">
    <location>
        <position position="392"/>
    </location>
</feature>
<evidence type="ECO:0000313" key="3">
    <source>
        <dbReference type="EMBL" id="KAA8586517.1"/>
    </source>
</evidence>
<sequence length="392" mass="43365">MAGSIEPPNRRGGLHVVPQRDARTRGPAGPQRRFCPAAEAAPSVCFASSDPVSLSSGVFLLFTTTPRRLPGSFRPISAHSGPGFPSELKTEGFRAEKPGCSEDRVRLVLVQLLQVVRDQRSRRGPRPTQARRHCLGDGESLHGRKQQHYRVLRPATPQIISETYAVLILTDDCIDYLRLNRFSPGFNVICCNNLMTSGTQFMSLRTRTDQFIMLLHASAIPSMRTTMCKCQGPAPGFSAGFCDEGSSSARWTGPSGLSSPVFKESAAFSQLTRISAATGRATQSSLSSHRYTGKTLTRPVMVSRESEEWSSGICDCCDDVPDKKYGECLCLPLLDGFGLIPPITMSMRVSMRQRYRIRDTMCNDCLYSTFCGVCTWCQMSREMKRRNIPIVL</sequence>
<gene>
    <name evidence="3" type="ORF">FQN60_000353</name>
</gene>
<dbReference type="InterPro" id="IPR006461">
    <property type="entry name" value="PLAC_motif_containing"/>
</dbReference>
<dbReference type="PANTHER" id="PTHR15907">
    <property type="entry name" value="DUF614 FAMILY PROTEIN-RELATED"/>
    <property type="match status" value="1"/>
</dbReference>
<evidence type="ECO:0000256" key="2">
    <source>
        <dbReference type="SAM" id="MobiDB-lite"/>
    </source>
</evidence>
<dbReference type="NCBIfam" id="TIGR01571">
    <property type="entry name" value="A_thal_Cys_rich"/>
    <property type="match status" value="1"/>
</dbReference>
<evidence type="ECO:0000313" key="4">
    <source>
        <dbReference type="Proteomes" id="UP000327493"/>
    </source>
</evidence>
<organism evidence="3 4">
    <name type="scientific">Etheostoma spectabile</name>
    <name type="common">orangethroat darter</name>
    <dbReference type="NCBI Taxonomy" id="54343"/>
    <lineage>
        <taxon>Eukaryota</taxon>
        <taxon>Metazoa</taxon>
        <taxon>Chordata</taxon>
        <taxon>Craniata</taxon>
        <taxon>Vertebrata</taxon>
        <taxon>Euteleostomi</taxon>
        <taxon>Actinopterygii</taxon>
        <taxon>Neopterygii</taxon>
        <taxon>Teleostei</taxon>
        <taxon>Neoteleostei</taxon>
        <taxon>Acanthomorphata</taxon>
        <taxon>Eupercaria</taxon>
        <taxon>Perciformes</taxon>
        <taxon>Percoidei</taxon>
        <taxon>Percidae</taxon>
        <taxon>Etheostomatinae</taxon>
        <taxon>Etheostoma</taxon>
    </lineage>
</organism>
<protein>
    <recommendedName>
        <fullName evidence="5">PLAC8-like protein 1</fullName>
    </recommendedName>
</protein>